<gene>
    <name evidence="1" type="ORF">HNR48_001208</name>
</gene>
<evidence type="ECO:0000313" key="1">
    <source>
        <dbReference type="EMBL" id="MBB6520930.1"/>
    </source>
</evidence>
<dbReference type="Proteomes" id="UP000528457">
    <property type="component" value="Unassembled WGS sequence"/>
</dbReference>
<dbReference type="EMBL" id="JACHHT010000001">
    <property type="protein sequence ID" value="MBB6520930.1"/>
    <property type="molecule type" value="Genomic_DNA"/>
</dbReference>
<accession>A0A7X0JT38</accession>
<proteinExistence type="predicted"/>
<dbReference type="RefSeq" id="WP_166849896.1">
    <property type="nucleotide sequence ID" value="NZ_JAAONY010000001.1"/>
</dbReference>
<reference evidence="1 2" key="1">
    <citation type="submission" date="2020-08" db="EMBL/GenBank/DDBJ databases">
        <title>Genomic Encyclopedia of Type Strains, Phase IV (KMG-IV): sequencing the most valuable type-strain genomes for metagenomic binning, comparative biology and taxonomic classification.</title>
        <authorList>
            <person name="Goeker M."/>
        </authorList>
    </citation>
    <scope>NUCLEOTIDE SEQUENCE [LARGE SCALE GENOMIC DNA]</scope>
    <source>
        <strain evidence="1 2">DSM 22368</strain>
    </source>
</reference>
<dbReference type="AlphaFoldDB" id="A0A7X0JT38"/>
<dbReference type="Pfam" id="PF09055">
    <property type="entry name" value="Sod_Ni"/>
    <property type="match status" value="1"/>
</dbReference>
<dbReference type="EC" id="1.15.1.1" evidence="1"/>
<keyword evidence="1" id="KW-0560">Oxidoreductase</keyword>
<name>A0A7X0JT38_9GAMM</name>
<organism evidence="1 2">
    <name type="scientific">Pseudoteredinibacter isoporae</name>
    <dbReference type="NCBI Taxonomy" id="570281"/>
    <lineage>
        <taxon>Bacteria</taxon>
        <taxon>Pseudomonadati</taxon>
        <taxon>Pseudomonadota</taxon>
        <taxon>Gammaproteobacteria</taxon>
        <taxon>Cellvibrionales</taxon>
        <taxon>Cellvibrionaceae</taxon>
        <taxon>Pseudoteredinibacter</taxon>
    </lineage>
</organism>
<protein>
    <submittedName>
        <fullName evidence="1">Nickel superoxide dismutase</fullName>
        <ecNumber evidence="1">1.15.1.1</ecNumber>
    </submittedName>
</protein>
<evidence type="ECO:0000313" key="2">
    <source>
        <dbReference type="Proteomes" id="UP000528457"/>
    </source>
</evidence>
<dbReference type="InterPro" id="IPR014123">
    <property type="entry name" value="Superoxide_dismutase_Ni-type"/>
</dbReference>
<comment type="caution">
    <text evidence="1">The sequence shown here is derived from an EMBL/GenBank/DDBJ whole genome shotgun (WGS) entry which is preliminary data.</text>
</comment>
<dbReference type="InParanoid" id="A0A7X0JT38"/>
<keyword evidence="2" id="KW-1185">Reference proteome</keyword>
<dbReference type="GO" id="GO:0016151">
    <property type="term" value="F:nickel cation binding"/>
    <property type="evidence" value="ECO:0007669"/>
    <property type="project" value="InterPro"/>
</dbReference>
<dbReference type="InterPro" id="IPR036502">
    <property type="entry name" value="NiSOD_sf"/>
</dbReference>
<dbReference type="NCBIfam" id="TIGR02753">
    <property type="entry name" value="sodN"/>
    <property type="match status" value="1"/>
</dbReference>
<sequence>MHKLLSFFDKHIPSASAHCDIPCGIYDPATAQIAALTAIRMIDQINELAEKGELSLADQAKLGRLVAEKESHCNKAKEEVRIIWGDYFKAPQFEKFPGTHELAHNIMLQGSKVRQHIDRDMAVEFLNLINQFAENFWASKGVDTFTATCPYAPAEQVVYPKLG</sequence>
<dbReference type="SUPFAM" id="SSF109770">
    <property type="entry name" value="Nickel-containing superoxide dismutase, NiSOD"/>
    <property type="match status" value="1"/>
</dbReference>
<dbReference type="GO" id="GO:0004784">
    <property type="term" value="F:superoxide dismutase activity"/>
    <property type="evidence" value="ECO:0007669"/>
    <property type="project" value="UniProtKB-EC"/>
</dbReference>
<dbReference type="Gene3D" id="1.20.120.400">
    <property type="entry name" value="Nickel-containing superoxide dismutase"/>
    <property type="match status" value="1"/>
</dbReference>